<feature type="domain" description="HTH crp-type" evidence="4">
    <location>
        <begin position="107"/>
        <end position="170"/>
    </location>
</feature>
<dbReference type="AlphaFoldDB" id="D6PCD7"/>
<keyword evidence="3" id="KW-0804">Transcription</keyword>
<evidence type="ECO:0000256" key="2">
    <source>
        <dbReference type="ARBA" id="ARBA00023125"/>
    </source>
</evidence>
<dbReference type="Gene3D" id="1.10.10.10">
    <property type="entry name" value="Winged helix-like DNA-binding domain superfamily/Winged helix DNA-binding domain"/>
    <property type="match status" value="1"/>
</dbReference>
<sequence length="170" mass="19338">MGMQIDYFPIILSGRLRAYRSDNDGHEITLFYSSIGETCSFALNSILNKEPSGIGSIIEEDAEIWMLPGRKVDEWIVKYPAFRKFIFECTNQKINDLLSTFDSISFMNTSDRLYKYLVDLSNASGSSTITKSHQQIANELNTSRVVISRLMKHLSGAQLISQERNKVELL</sequence>
<evidence type="ECO:0000256" key="3">
    <source>
        <dbReference type="ARBA" id="ARBA00023163"/>
    </source>
</evidence>
<dbReference type="InterPro" id="IPR018490">
    <property type="entry name" value="cNMP-bd_dom_sf"/>
</dbReference>
<dbReference type="Pfam" id="PF13545">
    <property type="entry name" value="HTH_Crp_2"/>
    <property type="match status" value="1"/>
</dbReference>
<dbReference type="InterPro" id="IPR000595">
    <property type="entry name" value="cNMP-bd_dom"/>
</dbReference>
<dbReference type="GO" id="GO:0006355">
    <property type="term" value="P:regulation of DNA-templated transcription"/>
    <property type="evidence" value="ECO:0007669"/>
    <property type="project" value="InterPro"/>
</dbReference>
<dbReference type="InterPro" id="IPR036388">
    <property type="entry name" value="WH-like_DNA-bd_sf"/>
</dbReference>
<accession>D6PCD7</accession>
<name>D6PCD7_9BACT</name>
<proteinExistence type="predicted"/>
<keyword evidence="1" id="KW-0805">Transcription regulation</keyword>
<dbReference type="InterPro" id="IPR012318">
    <property type="entry name" value="HTH_CRP"/>
</dbReference>
<evidence type="ECO:0000259" key="4">
    <source>
        <dbReference type="PROSITE" id="PS51063"/>
    </source>
</evidence>
<dbReference type="SUPFAM" id="SSF51206">
    <property type="entry name" value="cAMP-binding domain-like"/>
    <property type="match status" value="1"/>
</dbReference>
<keyword evidence="2" id="KW-0238">DNA-binding</keyword>
<reference evidence="5" key="1">
    <citation type="journal article" date="2010" name="ISME J.">
        <title>Metagenome of the Mediterranean deep chlorophyll maximum studied by direct and fosmid library 454 pyrosequencing.</title>
        <authorList>
            <person name="Ghai R."/>
            <person name="Martin-Cuadrado A.B."/>
            <person name="Molto A.G."/>
            <person name="Heredia I.G."/>
            <person name="Cabrera R."/>
            <person name="Martin J."/>
            <person name="Verdu M."/>
            <person name="Deschamps P."/>
            <person name="Moreira D."/>
            <person name="Lopez-Garcia P."/>
            <person name="Mira A."/>
            <person name="Rodriguez-Valera F."/>
        </authorList>
    </citation>
    <scope>NUCLEOTIDE SEQUENCE</scope>
</reference>
<organism evidence="5">
    <name type="scientific">uncultured marine bacterium MedDCM-OCT-S01-C266</name>
    <dbReference type="NCBI Taxonomy" id="743047"/>
    <lineage>
        <taxon>Bacteria</taxon>
        <taxon>environmental samples</taxon>
    </lineage>
</organism>
<dbReference type="GO" id="GO:0003677">
    <property type="term" value="F:DNA binding"/>
    <property type="evidence" value="ECO:0007669"/>
    <property type="project" value="UniProtKB-KW"/>
</dbReference>
<dbReference type="SUPFAM" id="SSF46785">
    <property type="entry name" value="Winged helix' DNA-binding domain"/>
    <property type="match status" value="1"/>
</dbReference>
<dbReference type="EMBL" id="GU942980">
    <property type="protein sequence ID" value="ADD93388.1"/>
    <property type="molecule type" value="Genomic_DNA"/>
</dbReference>
<dbReference type="InterPro" id="IPR036390">
    <property type="entry name" value="WH_DNA-bd_sf"/>
</dbReference>
<evidence type="ECO:0000313" key="5">
    <source>
        <dbReference type="EMBL" id="ADD93388.1"/>
    </source>
</evidence>
<dbReference type="Gene3D" id="2.60.120.10">
    <property type="entry name" value="Jelly Rolls"/>
    <property type="match status" value="1"/>
</dbReference>
<dbReference type="Pfam" id="PF00027">
    <property type="entry name" value="cNMP_binding"/>
    <property type="match status" value="1"/>
</dbReference>
<dbReference type="PROSITE" id="PS51063">
    <property type="entry name" value="HTH_CRP_2"/>
    <property type="match status" value="1"/>
</dbReference>
<evidence type="ECO:0000256" key="1">
    <source>
        <dbReference type="ARBA" id="ARBA00023015"/>
    </source>
</evidence>
<dbReference type="InterPro" id="IPR014710">
    <property type="entry name" value="RmlC-like_jellyroll"/>
</dbReference>
<protein>
    <submittedName>
        <fullName evidence="5">Transcriptional regulator Crp family protein</fullName>
    </submittedName>
</protein>
<dbReference type="CDD" id="cd00038">
    <property type="entry name" value="CAP_ED"/>
    <property type="match status" value="1"/>
</dbReference>